<sequence length="109" mass="11743">MHMSLPLIALLATASFASPLGAADWLATLEKRYDKTRLTQHASQTCGPEGHSRAIAYSKSGCADDSTLGEIDNPTNYDPANGEACINVGTYMINEPNAYGYRITSIKFV</sequence>
<feature type="chain" id="PRO_5041278701" evidence="1">
    <location>
        <begin position="18"/>
        <end position="109"/>
    </location>
</feature>
<evidence type="ECO:0000256" key="1">
    <source>
        <dbReference type="SAM" id="SignalP"/>
    </source>
</evidence>
<feature type="signal peptide" evidence="1">
    <location>
        <begin position="1"/>
        <end position="17"/>
    </location>
</feature>
<name>A0AA43QRT9_9LECA</name>
<protein>
    <submittedName>
        <fullName evidence="2">Uncharacterized protein</fullName>
    </submittedName>
</protein>
<dbReference type="Proteomes" id="UP001161017">
    <property type="component" value="Unassembled WGS sequence"/>
</dbReference>
<proteinExistence type="predicted"/>
<organism evidence="2 3">
    <name type="scientific">Ramalina farinacea</name>
    <dbReference type="NCBI Taxonomy" id="258253"/>
    <lineage>
        <taxon>Eukaryota</taxon>
        <taxon>Fungi</taxon>
        <taxon>Dikarya</taxon>
        <taxon>Ascomycota</taxon>
        <taxon>Pezizomycotina</taxon>
        <taxon>Lecanoromycetes</taxon>
        <taxon>OSLEUM clade</taxon>
        <taxon>Lecanoromycetidae</taxon>
        <taxon>Lecanorales</taxon>
        <taxon>Lecanorineae</taxon>
        <taxon>Ramalinaceae</taxon>
        <taxon>Ramalina</taxon>
    </lineage>
</organism>
<gene>
    <name evidence="2" type="ORF">OHK93_001569</name>
</gene>
<dbReference type="EMBL" id="JAPUFD010000011">
    <property type="protein sequence ID" value="MDI1490369.1"/>
    <property type="molecule type" value="Genomic_DNA"/>
</dbReference>
<accession>A0AA43QRT9</accession>
<comment type="caution">
    <text evidence="2">The sequence shown here is derived from an EMBL/GenBank/DDBJ whole genome shotgun (WGS) entry which is preliminary data.</text>
</comment>
<evidence type="ECO:0000313" key="3">
    <source>
        <dbReference type="Proteomes" id="UP001161017"/>
    </source>
</evidence>
<keyword evidence="1" id="KW-0732">Signal</keyword>
<reference evidence="2" key="1">
    <citation type="journal article" date="2023" name="Genome Biol. Evol.">
        <title>First Whole Genome Sequence and Flow Cytometry Genome Size Data for the Lichen-Forming Fungus Ramalina farinacea (Ascomycota).</title>
        <authorList>
            <person name="Llewellyn T."/>
            <person name="Mian S."/>
            <person name="Hill R."/>
            <person name="Leitch I.J."/>
            <person name="Gaya E."/>
        </authorList>
    </citation>
    <scope>NUCLEOTIDE SEQUENCE</scope>
    <source>
        <strain evidence="2">LIQ254RAFAR</strain>
    </source>
</reference>
<keyword evidence="3" id="KW-1185">Reference proteome</keyword>
<evidence type="ECO:0000313" key="2">
    <source>
        <dbReference type="EMBL" id="MDI1490369.1"/>
    </source>
</evidence>
<dbReference type="AlphaFoldDB" id="A0AA43QRT9"/>